<feature type="binding site" evidence="2">
    <location>
        <position position="114"/>
    </location>
    <ligand>
        <name>substrate</name>
    </ligand>
</feature>
<dbReference type="eggNOG" id="KOG1577">
    <property type="taxonomic scope" value="Eukaryota"/>
</dbReference>
<dbReference type="AlphaFoldDB" id="E9FWH5"/>
<dbReference type="OMA" id="RLIKMEH"/>
<dbReference type="SUPFAM" id="SSF51430">
    <property type="entry name" value="NAD(P)-linked oxidoreductase"/>
    <property type="match status" value="1"/>
</dbReference>
<protein>
    <recommendedName>
        <fullName evidence="4">NADP-dependent oxidoreductase domain-containing protein</fullName>
    </recommendedName>
</protein>
<dbReference type="InterPro" id="IPR023210">
    <property type="entry name" value="NADP_OxRdtase_dom"/>
</dbReference>
<dbReference type="PROSITE" id="PS00798">
    <property type="entry name" value="ALDOKETO_REDUCTASE_1"/>
    <property type="match status" value="1"/>
</dbReference>
<dbReference type="PROSITE" id="PS00062">
    <property type="entry name" value="ALDOKETO_REDUCTASE_2"/>
    <property type="match status" value="1"/>
</dbReference>
<dbReference type="KEGG" id="dpx:DAPPUDRAFT_191566"/>
<accession>E9FWH5</accession>
<evidence type="ECO:0000313" key="6">
    <source>
        <dbReference type="Proteomes" id="UP000000305"/>
    </source>
</evidence>
<evidence type="ECO:0000256" key="1">
    <source>
        <dbReference type="PIRSR" id="PIRSR000097-1"/>
    </source>
</evidence>
<evidence type="ECO:0000313" key="5">
    <source>
        <dbReference type="EMBL" id="EFX88432.1"/>
    </source>
</evidence>
<dbReference type="GO" id="GO:0005829">
    <property type="term" value="C:cytosol"/>
    <property type="evidence" value="ECO:0000318"/>
    <property type="project" value="GO_Central"/>
</dbReference>
<feature type="active site" description="Proton donor" evidence="1">
    <location>
        <position position="52"/>
    </location>
</feature>
<organism evidence="5 6">
    <name type="scientific">Daphnia pulex</name>
    <name type="common">Water flea</name>
    <dbReference type="NCBI Taxonomy" id="6669"/>
    <lineage>
        <taxon>Eukaryota</taxon>
        <taxon>Metazoa</taxon>
        <taxon>Ecdysozoa</taxon>
        <taxon>Arthropoda</taxon>
        <taxon>Crustacea</taxon>
        <taxon>Branchiopoda</taxon>
        <taxon>Diplostraca</taxon>
        <taxon>Cladocera</taxon>
        <taxon>Anomopoda</taxon>
        <taxon>Daphniidae</taxon>
        <taxon>Daphnia</taxon>
    </lineage>
</organism>
<dbReference type="PIRSF" id="PIRSF000097">
    <property type="entry name" value="AKR"/>
    <property type="match status" value="1"/>
</dbReference>
<dbReference type="PhylomeDB" id="E9FWH5"/>
<dbReference type="OrthoDB" id="416253at2759"/>
<dbReference type="Gene3D" id="3.20.20.100">
    <property type="entry name" value="NADP-dependent oxidoreductase domain"/>
    <property type="match status" value="1"/>
</dbReference>
<feature type="domain" description="NADP-dependent oxidoreductase" evidence="4">
    <location>
        <begin position="19"/>
        <end position="297"/>
    </location>
</feature>
<evidence type="ECO:0000256" key="2">
    <source>
        <dbReference type="PIRSR" id="PIRSR000097-2"/>
    </source>
</evidence>
<dbReference type="Proteomes" id="UP000000305">
    <property type="component" value="Unassembled WGS sequence"/>
</dbReference>
<gene>
    <name evidence="5" type="ORF">DAPPUDRAFT_191566</name>
</gene>
<dbReference type="InterPro" id="IPR018170">
    <property type="entry name" value="Aldo/ket_reductase_CS"/>
</dbReference>
<dbReference type="FunFam" id="3.20.20.100:FF:000023">
    <property type="entry name" value="aldose reductase"/>
    <property type="match status" value="1"/>
</dbReference>
<keyword evidence="6" id="KW-1185">Reference proteome</keyword>
<name>E9FWH5_DAPPU</name>
<evidence type="ECO:0000259" key="4">
    <source>
        <dbReference type="Pfam" id="PF00248"/>
    </source>
</evidence>
<dbReference type="InParanoid" id="E9FWH5"/>
<dbReference type="GO" id="GO:0004032">
    <property type="term" value="F:aldose reductase (NADPH) activity"/>
    <property type="evidence" value="ECO:0000318"/>
    <property type="project" value="GO_Central"/>
</dbReference>
<dbReference type="PANTHER" id="PTHR11732">
    <property type="entry name" value="ALDO/KETO REDUCTASE"/>
    <property type="match status" value="1"/>
</dbReference>
<dbReference type="HOGENOM" id="CLU_023205_0_0_1"/>
<reference evidence="5 6" key="1">
    <citation type="journal article" date="2011" name="Science">
        <title>The ecoresponsive genome of Daphnia pulex.</title>
        <authorList>
            <person name="Colbourne J.K."/>
            <person name="Pfrender M.E."/>
            <person name="Gilbert D."/>
            <person name="Thomas W.K."/>
            <person name="Tucker A."/>
            <person name="Oakley T.H."/>
            <person name="Tokishita S."/>
            <person name="Aerts A."/>
            <person name="Arnold G.J."/>
            <person name="Basu M.K."/>
            <person name="Bauer D.J."/>
            <person name="Caceres C.E."/>
            <person name="Carmel L."/>
            <person name="Casola C."/>
            <person name="Choi J.H."/>
            <person name="Detter J.C."/>
            <person name="Dong Q."/>
            <person name="Dusheyko S."/>
            <person name="Eads B.D."/>
            <person name="Frohlich T."/>
            <person name="Geiler-Samerotte K.A."/>
            <person name="Gerlach D."/>
            <person name="Hatcher P."/>
            <person name="Jogdeo S."/>
            <person name="Krijgsveld J."/>
            <person name="Kriventseva E.V."/>
            <person name="Kultz D."/>
            <person name="Laforsch C."/>
            <person name="Lindquist E."/>
            <person name="Lopez J."/>
            <person name="Manak J.R."/>
            <person name="Muller J."/>
            <person name="Pangilinan J."/>
            <person name="Patwardhan R.P."/>
            <person name="Pitluck S."/>
            <person name="Pritham E.J."/>
            <person name="Rechtsteiner A."/>
            <person name="Rho M."/>
            <person name="Rogozin I.B."/>
            <person name="Sakarya O."/>
            <person name="Salamov A."/>
            <person name="Schaack S."/>
            <person name="Shapiro H."/>
            <person name="Shiga Y."/>
            <person name="Skalitzky C."/>
            <person name="Smith Z."/>
            <person name="Souvorov A."/>
            <person name="Sung W."/>
            <person name="Tang Z."/>
            <person name="Tsuchiya D."/>
            <person name="Tu H."/>
            <person name="Vos H."/>
            <person name="Wang M."/>
            <person name="Wolf Y.I."/>
            <person name="Yamagata H."/>
            <person name="Yamada T."/>
            <person name="Ye Y."/>
            <person name="Shaw J.R."/>
            <person name="Andrews J."/>
            <person name="Crease T.J."/>
            <person name="Tang H."/>
            <person name="Lucas S.M."/>
            <person name="Robertson H.M."/>
            <person name="Bork P."/>
            <person name="Koonin E.V."/>
            <person name="Zdobnov E.M."/>
            <person name="Grigoriev I.V."/>
            <person name="Lynch M."/>
            <person name="Boore J.L."/>
        </authorList>
    </citation>
    <scope>NUCLEOTIDE SEQUENCE [LARGE SCALE GENOMIC DNA]</scope>
</reference>
<dbReference type="STRING" id="6669.E9FWH5"/>
<sequence>MSAKIPSLLLNNGCKMPLIGFGTANAYKDEIIRAVGDAIEVGYRHIDGAPIYGNEVEVGQAIRQKMDDAIIDRKDLFIVSKLWCTFMSPRLVEPALRMTLKNLQLDYLDLYLMHWPMAFEENPEMILDVPFDENGRVKCKDVDYVDTWKAMEACVRQGLVRSIGVSNFNSQQLKRLLENCAIKPVTNQVEAHVYLNQKPMIELCREYGIVVTAYSPLGRPSLVEDPVNEPILPNDPQINEVAVRYRRTVAQILLRYLTMQGVAVIPKSSNRARMLENLSSLDFDLAAEDMAFIDSLNRNHRFVKMAWSSHHHQYPFNIPY</sequence>
<feature type="site" description="Lowers pKa of active site Tyr" evidence="3">
    <location>
        <position position="81"/>
    </location>
</feature>
<dbReference type="InterPro" id="IPR036812">
    <property type="entry name" value="NAD(P)_OxRdtase_dom_sf"/>
</dbReference>
<dbReference type="Pfam" id="PF00248">
    <property type="entry name" value="Aldo_ket_red"/>
    <property type="match status" value="1"/>
</dbReference>
<evidence type="ECO:0000256" key="3">
    <source>
        <dbReference type="PIRSR" id="PIRSR000097-3"/>
    </source>
</evidence>
<dbReference type="PRINTS" id="PR00069">
    <property type="entry name" value="ALDKETRDTASE"/>
</dbReference>
<dbReference type="InterPro" id="IPR020471">
    <property type="entry name" value="AKR"/>
</dbReference>
<proteinExistence type="predicted"/>
<dbReference type="EMBL" id="GL732526">
    <property type="protein sequence ID" value="EFX88432.1"/>
    <property type="molecule type" value="Genomic_DNA"/>
</dbReference>